<dbReference type="PANTHER" id="PTHR30194:SF3">
    <property type="entry name" value="CROSSOVER JUNCTION ENDODEOXYRIBONUCLEASE RUVC"/>
    <property type="match status" value="1"/>
</dbReference>
<dbReference type="GO" id="GO:0003677">
    <property type="term" value="F:DNA binding"/>
    <property type="evidence" value="ECO:0007669"/>
    <property type="project" value="UniProtKB-KW"/>
</dbReference>
<keyword evidence="6 13" id="KW-0227">DNA damage</keyword>
<comment type="subunit">
    <text evidence="13">Homodimer which binds Holliday junction (HJ) DNA. The HJ becomes 2-fold symmetrical on binding to RuvC with unstacked arms; it has a different conformation from HJ DNA in complex with RuvA. In the full resolvosome a probable DNA-RuvA(4)-RuvB(12)-RuvC(2) complex forms which resolves the HJ.</text>
</comment>
<evidence type="ECO:0000256" key="2">
    <source>
        <dbReference type="ARBA" id="ARBA00022490"/>
    </source>
</evidence>
<reference evidence="17" key="1">
    <citation type="submission" date="2017-04" db="EMBL/GenBank/DDBJ databases">
        <authorList>
            <person name="Varghese N."/>
            <person name="Submissions S."/>
        </authorList>
    </citation>
    <scope>NUCLEOTIDE SEQUENCE [LARGE SCALE GENOMIC DNA]</scope>
    <source>
        <strain evidence="17">NIO-1021</strain>
    </source>
</reference>
<evidence type="ECO:0000256" key="14">
    <source>
        <dbReference type="NCBIfam" id="TIGR00228"/>
    </source>
</evidence>
<evidence type="ECO:0000313" key="16">
    <source>
        <dbReference type="EMBL" id="SME89662.1"/>
    </source>
</evidence>
<comment type="subcellular location">
    <subcellularLocation>
        <location evidence="13">Cytoplasm</location>
    </subcellularLocation>
</comment>
<evidence type="ECO:0000256" key="6">
    <source>
        <dbReference type="ARBA" id="ARBA00022763"/>
    </source>
</evidence>
<keyword evidence="3 13" id="KW-0540">Nuclease</keyword>
<dbReference type="PANTHER" id="PTHR30194">
    <property type="entry name" value="CROSSOVER JUNCTION ENDODEOXYRIBONUCLEASE RUVC"/>
    <property type="match status" value="1"/>
</dbReference>
<evidence type="ECO:0000256" key="1">
    <source>
        <dbReference type="ARBA" id="ARBA00009518"/>
    </source>
</evidence>
<keyword evidence="11 13" id="KW-0234">DNA repair</keyword>
<feature type="active site" evidence="13">
    <location>
        <position position="151"/>
    </location>
</feature>
<dbReference type="EMBL" id="FXAC01000001">
    <property type="protein sequence ID" value="SME89662.1"/>
    <property type="molecule type" value="Genomic_DNA"/>
</dbReference>
<evidence type="ECO:0000256" key="11">
    <source>
        <dbReference type="ARBA" id="ARBA00023204"/>
    </source>
</evidence>
<dbReference type="Gene3D" id="3.30.420.10">
    <property type="entry name" value="Ribonuclease H-like superfamily/Ribonuclease H"/>
    <property type="match status" value="1"/>
</dbReference>
<evidence type="ECO:0000256" key="15">
    <source>
        <dbReference type="SAM" id="MobiDB-lite"/>
    </source>
</evidence>
<keyword evidence="17" id="KW-1185">Reference proteome</keyword>
<feature type="active site" evidence="13">
    <location>
        <position position="78"/>
    </location>
</feature>
<accession>A0A1X7C434</accession>
<evidence type="ECO:0000256" key="12">
    <source>
        <dbReference type="ARBA" id="ARBA00029354"/>
    </source>
</evidence>
<dbReference type="HAMAP" id="MF_00034">
    <property type="entry name" value="RuvC"/>
    <property type="match status" value="1"/>
</dbReference>
<evidence type="ECO:0000256" key="9">
    <source>
        <dbReference type="ARBA" id="ARBA00023125"/>
    </source>
</evidence>
<evidence type="ECO:0000256" key="8">
    <source>
        <dbReference type="ARBA" id="ARBA00022842"/>
    </source>
</evidence>
<keyword evidence="4 13" id="KW-0479">Metal-binding</keyword>
<dbReference type="GO" id="GO:0005737">
    <property type="term" value="C:cytoplasm"/>
    <property type="evidence" value="ECO:0007669"/>
    <property type="project" value="UniProtKB-SubCell"/>
</dbReference>
<dbReference type="GO" id="GO:0008821">
    <property type="term" value="F:crossover junction DNA endonuclease activity"/>
    <property type="evidence" value="ECO:0007669"/>
    <property type="project" value="UniProtKB-UniRule"/>
</dbReference>
<keyword evidence="5 13" id="KW-0255">Endonuclease</keyword>
<dbReference type="InterPro" id="IPR012337">
    <property type="entry name" value="RNaseH-like_sf"/>
</dbReference>
<evidence type="ECO:0000313" key="17">
    <source>
        <dbReference type="Proteomes" id="UP000192929"/>
    </source>
</evidence>
<dbReference type="GO" id="GO:0048476">
    <property type="term" value="C:Holliday junction resolvase complex"/>
    <property type="evidence" value="ECO:0007669"/>
    <property type="project" value="UniProtKB-UniRule"/>
</dbReference>
<evidence type="ECO:0000256" key="10">
    <source>
        <dbReference type="ARBA" id="ARBA00023172"/>
    </source>
</evidence>
<keyword evidence="9 13" id="KW-0238">DNA-binding</keyword>
<feature type="compositionally biased region" description="Polar residues" evidence="15">
    <location>
        <begin position="175"/>
        <end position="186"/>
    </location>
</feature>
<comment type="cofactor">
    <cofactor evidence="13">
        <name>Mg(2+)</name>
        <dbReference type="ChEBI" id="CHEBI:18420"/>
    </cofactor>
    <text evidence="13">Binds 2 Mg(2+) ion per subunit.</text>
</comment>
<evidence type="ECO:0000256" key="5">
    <source>
        <dbReference type="ARBA" id="ARBA00022759"/>
    </source>
</evidence>
<feature type="active site" evidence="13">
    <location>
        <position position="17"/>
    </location>
</feature>
<comment type="catalytic activity">
    <reaction evidence="12 13">
        <text>Endonucleolytic cleavage at a junction such as a reciprocal single-stranded crossover between two homologous DNA duplexes (Holliday junction).</text>
        <dbReference type="EC" id="3.1.21.10"/>
    </reaction>
</comment>
<keyword evidence="7 13" id="KW-0378">Hydrolase</keyword>
<sequence length="241" mass="25076">MSPVVARQSQQRVLAVDPGLTRCGFAVVDMSAQRTGTFVHVQVSGTRAHEALEHRVLSIMRAAEELMDRFRPDVVAVERVFAQNNAPTVVGTAQATGVVIAAAAARGIPVAWHTPSEVKAAVTGDGSADKESVNRMVVRILRLDAPPRPADAADALALAVCHGWRGGMAGVNAAERTSTHSGSRPMQTRRGAALTPAQQAWRRAETASRAPGATAPRASGTAASPALGAATGTRGRRGRVS</sequence>
<dbReference type="AlphaFoldDB" id="A0A1X7C434"/>
<keyword evidence="8 13" id="KW-0460">Magnesium</keyword>
<dbReference type="GO" id="GO:0000287">
    <property type="term" value="F:magnesium ion binding"/>
    <property type="evidence" value="ECO:0007669"/>
    <property type="project" value="UniProtKB-UniRule"/>
</dbReference>
<comment type="function">
    <text evidence="13">The RuvA-RuvB-RuvC complex processes Holliday junction (HJ) DNA during genetic recombination and DNA repair. Endonuclease that resolves HJ intermediates. Cleaves cruciform DNA by making single-stranded nicks across the HJ at symmetrical positions within the homologous arms, yielding a 5'-phosphate and a 3'-hydroxyl group; requires a central core of homology in the junction. The consensus cleavage sequence is 5'-(A/T)TT(C/G)-3'. Cleavage occurs on the 3'-side of the TT dinucleotide at the point of strand exchange. HJ branch migration catalyzed by RuvA-RuvB allows RuvC to scan DNA until it finds its consensus sequence, where it cleaves and resolves the cruciform DNA.</text>
</comment>
<organism evidence="16 17">
    <name type="scientific">Kocuria marina subsp. indica</name>
    <dbReference type="NCBI Taxonomy" id="1049583"/>
    <lineage>
        <taxon>Bacteria</taxon>
        <taxon>Bacillati</taxon>
        <taxon>Actinomycetota</taxon>
        <taxon>Actinomycetes</taxon>
        <taxon>Micrococcales</taxon>
        <taxon>Micrococcaceae</taxon>
        <taxon>Kocuria</taxon>
    </lineage>
</organism>
<proteinExistence type="inferred from homology"/>
<dbReference type="InterPro" id="IPR036397">
    <property type="entry name" value="RNaseH_sf"/>
</dbReference>
<evidence type="ECO:0000256" key="7">
    <source>
        <dbReference type="ARBA" id="ARBA00022801"/>
    </source>
</evidence>
<gene>
    <name evidence="13" type="primary">ruvC</name>
    <name evidence="16" type="ORF">SAMN06296028_101203</name>
</gene>
<dbReference type="GO" id="GO:0006281">
    <property type="term" value="P:DNA repair"/>
    <property type="evidence" value="ECO:0007669"/>
    <property type="project" value="UniProtKB-UniRule"/>
</dbReference>
<feature type="region of interest" description="Disordered" evidence="15">
    <location>
        <begin position="175"/>
        <end position="241"/>
    </location>
</feature>
<protein>
    <recommendedName>
        <fullName evidence="13 14">Crossover junction endodeoxyribonuclease RuvC</fullName>
        <ecNumber evidence="13 14">3.1.21.10</ecNumber>
    </recommendedName>
    <alternativeName>
        <fullName evidence="13">Holliday junction nuclease RuvC</fullName>
    </alternativeName>
    <alternativeName>
        <fullName evidence="13">Holliday junction resolvase RuvC</fullName>
    </alternativeName>
</protein>
<feature type="binding site" evidence="13">
    <location>
        <position position="17"/>
    </location>
    <ligand>
        <name>Mg(2+)</name>
        <dbReference type="ChEBI" id="CHEBI:18420"/>
        <label>1</label>
    </ligand>
</feature>
<name>A0A1X7C434_9MICC</name>
<feature type="binding site" evidence="13">
    <location>
        <position position="78"/>
    </location>
    <ligand>
        <name>Mg(2+)</name>
        <dbReference type="ChEBI" id="CHEBI:18420"/>
        <label>2</label>
    </ligand>
</feature>
<dbReference type="InterPro" id="IPR002176">
    <property type="entry name" value="X-over_junc_endoDNase_RuvC"/>
</dbReference>
<feature type="binding site" evidence="13">
    <location>
        <position position="151"/>
    </location>
    <ligand>
        <name>Mg(2+)</name>
        <dbReference type="ChEBI" id="CHEBI:18420"/>
        <label>1</label>
    </ligand>
</feature>
<dbReference type="SUPFAM" id="SSF53098">
    <property type="entry name" value="Ribonuclease H-like"/>
    <property type="match status" value="1"/>
</dbReference>
<dbReference type="FunFam" id="3.30.420.10:FF:000002">
    <property type="entry name" value="Crossover junction endodeoxyribonuclease RuvC"/>
    <property type="match status" value="1"/>
</dbReference>
<dbReference type="GO" id="GO:0006310">
    <property type="term" value="P:DNA recombination"/>
    <property type="evidence" value="ECO:0007669"/>
    <property type="project" value="UniProtKB-UniRule"/>
</dbReference>
<evidence type="ECO:0000256" key="3">
    <source>
        <dbReference type="ARBA" id="ARBA00022722"/>
    </source>
</evidence>
<keyword evidence="10 13" id="KW-0233">DNA recombination</keyword>
<comment type="similarity">
    <text evidence="1 13">Belongs to the RuvC family.</text>
</comment>
<evidence type="ECO:0000256" key="4">
    <source>
        <dbReference type="ARBA" id="ARBA00022723"/>
    </source>
</evidence>
<evidence type="ECO:0000256" key="13">
    <source>
        <dbReference type="HAMAP-Rule" id="MF_00034"/>
    </source>
</evidence>
<dbReference type="Proteomes" id="UP000192929">
    <property type="component" value="Unassembled WGS sequence"/>
</dbReference>
<dbReference type="Pfam" id="PF02075">
    <property type="entry name" value="RuvC"/>
    <property type="match status" value="1"/>
</dbReference>
<dbReference type="RefSeq" id="WP_240505544.1">
    <property type="nucleotide sequence ID" value="NZ_FXAC01000001.1"/>
</dbReference>
<dbReference type="CDD" id="cd16962">
    <property type="entry name" value="RuvC"/>
    <property type="match status" value="1"/>
</dbReference>
<dbReference type="PRINTS" id="PR00696">
    <property type="entry name" value="RSOLVASERUVC"/>
</dbReference>
<keyword evidence="2 13" id="KW-0963">Cytoplasm</keyword>
<dbReference type="EC" id="3.1.21.10" evidence="13 14"/>
<dbReference type="NCBIfam" id="TIGR00228">
    <property type="entry name" value="ruvC"/>
    <property type="match status" value="1"/>
</dbReference>